<dbReference type="Proteomes" id="UP000063964">
    <property type="component" value="Chromosome"/>
</dbReference>
<evidence type="ECO:0000256" key="1">
    <source>
        <dbReference type="SAM" id="SignalP"/>
    </source>
</evidence>
<evidence type="ECO:0000313" key="3">
    <source>
        <dbReference type="Proteomes" id="UP000063964"/>
    </source>
</evidence>
<dbReference type="RefSeq" id="WP_066606025.1">
    <property type="nucleotide sequence ID" value="NZ_CP014230.1"/>
</dbReference>
<keyword evidence="3" id="KW-1185">Reference proteome</keyword>
<accession>A0A0X8JQI9</accession>
<reference evidence="3" key="1">
    <citation type="submission" date="2016-02" db="EMBL/GenBank/DDBJ databases">
        <authorList>
            <person name="Holder M.E."/>
            <person name="Ajami N.J."/>
            <person name="Petrosino J.F."/>
        </authorList>
    </citation>
    <scope>NUCLEOTIDE SEQUENCE [LARGE SCALE GENOMIC DNA]</scope>
    <source>
        <strain evidence="3">DSM 12838</strain>
    </source>
</reference>
<organism evidence="2 3">
    <name type="scientific">Desulfomicrobium orale DSM 12838</name>
    <dbReference type="NCBI Taxonomy" id="888061"/>
    <lineage>
        <taxon>Bacteria</taxon>
        <taxon>Pseudomonadati</taxon>
        <taxon>Thermodesulfobacteriota</taxon>
        <taxon>Desulfovibrionia</taxon>
        <taxon>Desulfovibrionales</taxon>
        <taxon>Desulfomicrobiaceae</taxon>
        <taxon>Desulfomicrobium</taxon>
    </lineage>
</organism>
<dbReference type="OrthoDB" id="5416239at2"/>
<feature type="signal peptide" evidence="1">
    <location>
        <begin position="1"/>
        <end position="24"/>
    </location>
</feature>
<sequence length="370" mass="39996">MLIRLLVFTVTLLLASSVSVPAMQAVPKNLYPALEYALTIPAGREKLDPEKLSVLVNFVRSAASGSSMTMENRNKATGAFHSFELKGGLGKVAQYAYNPDIPGYVVMPSSVMEQTLTTPETADELRRLHRALDAGEEFVARGSERVTITPDAHTGGYYQYMQDVAVAVFPGPSGPVLVSVSVQAEPSEVGHKGCVVGRDADWNYLYSGEKGLNKTGLGWVDSYMYSAHSALVLVSDTERGVIRAGTFKWLNAGWAGMNMVKPAHIVNGIKRFAGDFTLVLEAGGLPSAEELTGLYRSLRADGPEKLRGMIEPHLRALGQSGDSAVKSAPFKKLLQSGEYLDNMTEAEMVNVLMLRHLRKSIGGVRVAGKF</sequence>
<dbReference type="AlphaFoldDB" id="A0A0X8JQI9"/>
<protein>
    <submittedName>
        <fullName evidence="2">Uncharacterized protein</fullName>
    </submittedName>
</protein>
<gene>
    <name evidence="2" type="ORF">AXF15_08530</name>
</gene>
<keyword evidence="1" id="KW-0732">Signal</keyword>
<feature type="chain" id="PRO_5007067606" evidence="1">
    <location>
        <begin position="25"/>
        <end position="370"/>
    </location>
</feature>
<dbReference type="KEGG" id="doa:AXF15_08530"/>
<dbReference type="STRING" id="888061.AXF15_08530"/>
<name>A0A0X8JQI9_9BACT</name>
<dbReference type="EMBL" id="CP014230">
    <property type="protein sequence ID" value="AMD93137.1"/>
    <property type="molecule type" value="Genomic_DNA"/>
</dbReference>
<proteinExistence type="predicted"/>
<evidence type="ECO:0000313" key="2">
    <source>
        <dbReference type="EMBL" id="AMD93137.1"/>
    </source>
</evidence>